<evidence type="ECO:0000313" key="3">
    <source>
        <dbReference type="Proteomes" id="UP001331761"/>
    </source>
</evidence>
<sequence length="158" mass="18287">MLTLRSEAWPIYIRLEGLPFKEKNKFENVIMAGITFTRKPPTEQLLTEIFSRLRQELIQLRESGIPVVNENDDCTWLCTPILANGVIDFGIMNMLDIGLRFSGRAQRIEKMAAELVVWARLVTGIALVVFLVWLIRKTMSYVRKRKSRREEALSYPSV</sequence>
<proteinExistence type="predicted"/>
<organism evidence="2 3">
    <name type="scientific">Trichostrongylus colubriformis</name>
    <name type="common">Black scour worm</name>
    <dbReference type="NCBI Taxonomy" id="6319"/>
    <lineage>
        <taxon>Eukaryota</taxon>
        <taxon>Metazoa</taxon>
        <taxon>Ecdysozoa</taxon>
        <taxon>Nematoda</taxon>
        <taxon>Chromadorea</taxon>
        <taxon>Rhabditida</taxon>
        <taxon>Rhabditina</taxon>
        <taxon>Rhabditomorpha</taxon>
        <taxon>Strongyloidea</taxon>
        <taxon>Trichostrongylidae</taxon>
        <taxon>Trichostrongylus</taxon>
    </lineage>
</organism>
<gene>
    <name evidence="2" type="ORF">GCK32_007185</name>
</gene>
<feature type="transmembrane region" description="Helical" evidence="1">
    <location>
        <begin position="115"/>
        <end position="135"/>
    </location>
</feature>
<reference evidence="2 3" key="1">
    <citation type="submission" date="2019-10" db="EMBL/GenBank/DDBJ databases">
        <title>Assembly and Annotation for the nematode Trichostrongylus colubriformis.</title>
        <authorList>
            <person name="Martin J."/>
        </authorList>
    </citation>
    <scope>NUCLEOTIDE SEQUENCE [LARGE SCALE GENOMIC DNA]</scope>
    <source>
        <strain evidence="2">G859</strain>
        <tissue evidence="2">Whole worm</tissue>
    </source>
</reference>
<evidence type="ECO:0000313" key="2">
    <source>
        <dbReference type="EMBL" id="KAK5986568.1"/>
    </source>
</evidence>
<accession>A0AAN8IWN2</accession>
<keyword evidence="3" id="KW-1185">Reference proteome</keyword>
<dbReference type="AlphaFoldDB" id="A0AAN8IWN2"/>
<keyword evidence="1" id="KW-0812">Transmembrane</keyword>
<dbReference type="EMBL" id="WIXE01000455">
    <property type="protein sequence ID" value="KAK5986568.1"/>
    <property type="molecule type" value="Genomic_DNA"/>
</dbReference>
<comment type="caution">
    <text evidence="2">The sequence shown here is derived from an EMBL/GenBank/DDBJ whole genome shotgun (WGS) entry which is preliminary data.</text>
</comment>
<keyword evidence="1" id="KW-1133">Transmembrane helix</keyword>
<name>A0AAN8IWN2_TRICO</name>
<keyword evidence="1" id="KW-0472">Membrane</keyword>
<evidence type="ECO:0000256" key="1">
    <source>
        <dbReference type="SAM" id="Phobius"/>
    </source>
</evidence>
<dbReference type="Proteomes" id="UP001331761">
    <property type="component" value="Unassembled WGS sequence"/>
</dbReference>
<protein>
    <submittedName>
        <fullName evidence="2">Uncharacterized protein</fullName>
    </submittedName>
</protein>